<dbReference type="Pfam" id="PF00239">
    <property type="entry name" value="Resolvase"/>
    <property type="match status" value="1"/>
</dbReference>
<dbReference type="SUPFAM" id="SSF53041">
    <property type="entry name" value="Resolvase-like"/>
    <property type="match status" value="1"/>
</dbReference>
<proteinExistence type="predicted"/>
<dbReference type="PANTHER" id="PTHR30461">
    <property type="entry name" value="DNA-INVERTASE FROM LAMBDOID PROPHAGE"/>
    <property type="match status" value="1"/>
</dbReference>
<feature type="domain" description="Resolvase/invertase-type recombinase catalytic" evidence="2">
    <location>
        <begin position="5"/>
        <end position="159"/>
    </location>
</feature>
<dbReference type="Proteomes" id="UP000266698">
    <property type="component" value="Unassembled WGS sequence"/>
</dbReference>
<dbReference type="GO" id="GO:0000150">
    <property type="term" value="F:DNA strand exchange activity"/>
    <property type="evidence" value="ECO:0007669"/>
    <property type="project" value="InterPro"/>
</dbReference>
<evidence type="ECO:0000259" key="2">
    <source>
        <dbReference type="SMART" id="SM00857"/>
    </source>
</evidence>
<dbReference type="GO" id="GO:0003677">
    <property type="term" value="F:DNA binding"/>
    <property type="evidence" value="ECO:0007669"/>
    <property type="project" value="InterPro"/>
</dbReference>
<feature type="region of interest" description="Disordered" evidence="1">
    <location>
        <begin position="1"/>
        <end position="21"/>
    </location>
</feature>
<reference evidence="3 4" key="1">
    <citation type="submission" date="2018-08" db="EMBL/GenBank/DDBJ databases">
        <title>A genome reference for cultivated species of the human gut microbiota.</title>
        <authorList>
            <person name="Zou Y."/>
            <person name="Xue W."/>
            <person name="Luo G."/>
        </authorList>
    </citation>
    <scope>NUCLEOTIDE SEQUENCE [LARGE SCALE GENOMIC DNA]</scope>
    <source>
        <strain evidence="3 4">AF36-2BH</strain>
    </source>
</reference>
<dbReference type="InterPro" id="IPR006119">
    <property type="entry name" value="Resolv_N"/>
</dbReference>
<evidence type="ECO:0000256" key="1">
    <source>
        <dbReference type="SAM" id="MobiDB-lite"/>
    </source>
</evidence>
<dbReference type="RefSeq" id="WP_306767566.1">
    <property type="nucleotide sequence ID" value="NZ_QRPB01000029.1"/>
</dbReference>
<dbReference type="InterPro" id="IPR038109">
    <property type="entry name" value="DNA_bind_recomb_sf"/>
</dbReference>
<feature type="non-terminal residue" evidence="3">
    <location>
        <position position="1"/>
    </location>
</feature>
<dbReference type="SMART" id="SM00857">
    <property type="entry name" value="Resolvase"/>
    <property type="match status" value="1"/>
</dbReference>
<organism evidence="3 4">
    <name type="scientific">Agathobacter rectalis</name>
    <dbReference type="NCBI Taxonomy" id="39491"/>
    <lineage>
        <taxon>Bacteria</taxon>
        <taxon>Bacillati</taxon>
        <taxon>Bacillota</taxon>
        <taxon>Clostridia</taxon>
        <taxon>Lachnospirales</taxon>
        <taxon>Lachnospiraceae</taxon>
        <taxon>Agathobacter</taxon>
    </lineage>
</organism>
<dbReference type="PANTHER" id="PTHR30461:SF23">
    <property type="entry name" value="DNA RECOMBINASE-RELATED"/>
    <property type="match status" value="1"/>
</dbReference>
<dbReference type="Gene3D" id="3.90.1750.20">
    <property type="entry name" value="Putative Large Serine Recombinase, Chain B, Domain 2"/>
    <property type="match status" value="1"/>
</dbReference>
<accession>A0A396FBG1</accession>
<dbReference type="AlphaFoldDB" id="A0A396FBG1"/>
<evidence type="ECO:0000313" key="3">
    <source>
        <dbReference type="EMBL" id="RHL75394.1"/>
    </source>
</evidence>
<dbReference type="EMBL" id="QRPB01000029">
    <property type="protein sequence ID" value="RHL75394.1"/>
    <property type="molecule type" value="Genomic_DNA"/>
</dbReference>
<dbReference type="Gene3D" id="3.40.50.1390">
    <property type="entry name" value="Resolvase, N-terminal catalytic domain"/>
    <property type="match status" value="1"/>
</dbReference>
<dbReference type="InterPro" id="IPR036162">
    <property type="entry name" value="Resolvase-like_N_sf"/>
</dbReference>
<sequence>YDIFGASAGNKSSHPKDESNSITNQRNLIMEYIKSDAVLSTYTVREYIDDGISGTRFDREAFEEMMTQVKEGNIQVIITKDYSRLGRDYLEVGRYLEFVFPVLKVRYISVNDNYDSNNFTGATGGMEVAVKNVINMMYSRDASKKVRSARTTLAKAGKFIGPQAPYGYKRSESDKQKLVIDEEPAEVLSKMETFDLDLIRQVVKRITMYDDGNIQFEWNVDDFLQVK</sequence>
<protein>
    <recommendedName>
        <fullName evidence="2">Resolvase/invertase-type recombinase catalytic domain-containing protein</fullName>
    </recommendedName>
</protein>
<dbReference type="InterPro" id="IPR050639">
    <property type="entry name" value="SSR_resolvase"/>
</dbReference>
<comment type="caution">
    <text evidence="3">The sequence shown here is derived from an EMBL/GenBank/DDBJ whole genome shotgun (WGS) entry which is preliminary data.</text>
</comment>
<gene>
    <name evidence="3" type="ORF">DW001_15605</name>
</gene>
<name>A0A396FBG1_9FIRM</name>
<evidence type="ECO:0000313" key="4">
    <source>
        <dbReference type="Proteomes" id="UP000266698"/>
    </source>
</evidence>